<dbReference type="InterPro" id="IPR012938">
    <property type="entry name" value="Glc/Sorbosone_DH"/>
</dbReference>
<dbReference type="Proteomes" id="UP000315439">
    <property type="component" value="Unassembled WGS sequence"/>
</dbReference>
<dbReference type="OrthoDB" id="9770043at2"/>
<evidence type="ECO:0000256" key="1">
    <source>
        <dbReference type="SAM" id="SignalP"/>
    </source>
</evidence>
<feature type="chain" id="PRO_5021789601" evidence="1">
    <location>
        <begin position="44"/>
        <end position="390"/>
    </location>
</feature>
<keyword evidence="1" id="KW-0732">Signal</keyword>
<organism evidence="3 4">
    <name type="scientific">Aliikangiella coralliicola</name>
    <dbReference type="NCBI Taxonomy" id="2592383"/>
    <lineage>
        <taxon>Bacteria</taxon>
        <taxon>Pseudomonadati</taxon>
        <taxon>Pseudomonadota</taxon>
        <taxon>Gammaproteobacteria</taxon>
        <taxon>Oceanospirillales</taxon>
        <taxon>Pleioneaceae</taxon>
        <taxon>Aliikangiella</taxon>
    </lineage>
</organism>
<dbReference type="RefSeq" id="WP_142892343.1">
    <property type="nucleotide sequence ID" value="NZ_ML660161.1"/>
</dbReference>
<keyword evidence="4" id="KW-1185">Reference proteome</keyword>
<protein>
    <submittedName>
        <fullName evidence="3">PQQ-dependent sugar dehydrogenase</fullName>
    </submittedName>
</protein>
<evidence type="ECO:0000313" key="3">
    <source>
        <dbReference type="EMBL" id="TQV88858.1"/>
    </source>
</evidence>
<gene>
    <name evidence="3" type="ORF">FLL46_04815</name>
</gene>
<accession>A0A545UHB9</accession>
<evidence type="ECO:0000313" key="4">
    <source>
        <dbReference type="Proteomes" id="UP000315439"/>
    </source>
</evidence>
<dbReference type="Pfam" id="PF07995">
    <property type="entry name" value="GSDH"/>
    <property type="match status" value="1"/>
</dbReference>
<dbReference type="SUPFAM" id="SSF50952">
    <property type="entry name" value="Soluble quinoprotein glucose dehydrogenase"/>
    <property type="match status" value="1"/>
</dbReference>
<reference evidence="3 4" key="1">
    <citation type="submission" date="2019-07" db="EMBL/GenBank/DDBJ databases">
        <title>Draft genome for Aliikangiella sp. M105.</title>
        <authorList>
            <person name="Wang G."/>
        </authorList>
    </citation>
    <scope>NUCLEOTIDE SEQUENCE [LARGE SCALE GENOMIC DNA]</scope>
    <source>
        <strain evidence="3 4">M105</strain>
    </source>
</reference>
<evidence type="ECO:0000259" key="2">
    <source>
        <dbReference type="Pfam" id="PF07995"/>
    </source>
</evidence>
<dbReference type="InterPro" id="IPR011042">
    <property type="entry name" value="6-blade_b-propeller_TolB-like"/>
</dbReference>
<dbReference type="InterPro" id="IPR011041">
    <property type="entry name" value="Quinoprot_gluc/sorb_DH_b-prop"/>
</dbReference>
<dbReference type="Gene3D" id="2.120.10.30">
    <property type="entry name" value="TolB, C-terminal domain"/>
    <property type="match status" value="1"/>
</dbReference>
<dbReference type="EMBL" id="VIKS01000003">
    <property type="protein sequence ID" value="TQV88858.1"/>
    <property type="molecule type" value="Genomic_DNA"/>
</dbReference>
<sequence length="390" mass="43760">MKNFTINFFQAIRNFVNQQFIAKRQTKSLIKLVLACVSLTSVAAEQAVYQLKTVITGIDVPWGMVQFDNGDFLVSEREGELYFVEMSKGKKTKVKGLPDISSSGQGGLLDLELHPDYRKNGWIYFSYSSSEGKGWGSNTAIMRARLKDHTLVDKELLYKALPNSVGGRHFGSRIEFDRAGYLYFSIGDRGDRDTNPQNISLDGGKIYRLHDDGRIPEDNPFVKNEKAKAAIFSYGHRNPQGMEMNPSTGVIWTHEHGPRGGDEVNIVEKGKNYGWPVVSFGINYSGSKFTELTEKKGMEQPVWYWVPSIAPSGMTFVTGDKYPQLSGHLLVGSLKFNYIVLCQLDGNKVTSQQILFEGVGRVRNVKQMPDGFIYIATENNKIVKVIPKKT</sequence>
<feature type="signal peptide" evidence="1">
    <location>
        <begin position="1"/>
        <end position="43"/>
    </location>
</feature>
<dbReference type="AlphaFoldDB" id="A0A545UHB9"/>
<dbReference type="PANTHER" id="PTHR19328">
    <property type="entry name" value="HEDGEHOG-INTERACTING PROTEIN"/>
    <property type="match status" value="1"/>
</dbReference>
<feature type="domain" description="Glucose/Sorbosone dehydrogenase" evidence="2">
    <location>
        <begin position="59"/>
        <end position="380"/>
    </location>
</feature>
<proteinExistence type="predicted"/>
<comment type="caution">
    <text evidence="3">The sequence shown here is derived from an EMBL/GenBank/DDBJ whole genome shotgun (WGS) entry which is preliminary data.</text>
</comment>
<dbReference type="PANTHER" id="PTHR19328:SF75">
    <property type="entry name" value="ALDOSE SUGAR DEHYDROGENASE YLII"/>
    <property type="match status" value="1"/>
</dbReference>
<name>A0A545UHB9_9GAMM</name>